<reference evidence="2 3" key="2">
    <citation type="journal article" date="2019" name="G3 (Bethesda)">
        <title>Hybrid Assembly of the Genome of the Entomopathogenic Nematode Steinernema carpocapsae Identifies the X-Chromosome.</title>
        <authorList>
            <person name="Serra L."/>
            <person name="Macchietto M."/>
            <person name="Macias-Munoz A."/>
            <person name="McGill C.J."/>
            <person name="Rodriguez I.M."/>
            <person name="Rodriguez B."/>
            <person name="Murad R."/>
            <person name="Mortazavi A."/>
        </authorList>
    </citation>
    <scope>NUCLEOTIDE SEQUENCE [LARGE SCALE GENOMIC DNA]</scope>
    <source>
        <strain evidence="2 3">ALL</strain>
    </source>
</reference>
<dbReference type="SUPFAM" id="SSF50494">
    <property type="entry name" value="Trypsin-like serine proteases"/>
    <property type="match status" value="1"/>
</dbReference>
<evidence type="ECO:0000259" key="1">
    <source>
        <dbReference type="Pfam" id="PF00089"/>
    </source>
</evidence>
<keyword evidence="3" id="KW-1185">Reference proteome</keyword>
<protein>
    <recommendedName>
        <fullName evidence="1">Peptidase S1 domain-containing protein</fullName>
    </recommendedName>
</protein>
<dbReference type="AlphaFoldDB" id="A0A4U5MQA9"/>
<evidence type="ECO:0000313" key="2">
    <source>
        <dbReference type="EMBL" id="TKR71784.1"/>
    </source>
</evidence>
<feature type="domain" description="Peptidase S1" evidence="1">
    <location>
        <begin position="66"/>
        <end position="126"/>
    </location>
</feature>
<comment type="caution">
    <text evidence="2">The sequence shown here is derived from an EMBL/GenBank/DDBJ whole genome shotgun (WGS) entry which is preliminary data.</text>
</comment>
<dbReference type="InterPro" id="IPR043504">
    <property type="entry name" value="Peptidase_S1_PA_chymotrypsin"/>
</dbReference>
<proteinExistence type="predicted"/>
<dbReference type="Proteomes" id="UP000298663">
    <property type="component" value="Unassembled WGS sequence"/>
</dbReference>
<dbReference type="EMBL" id="AZBU02000006">
    <property type="protein sequence ID" value="TKR71784.1"/>
    <property type="molecule type" value="Genomic_DNA"/>
</dbReference>
<evidence type="ECO:0000313" key="3">
    <source>
        <dbReference type="Proteomes" id="UP000298663"/>
    </source>
</evidence>
<gene>
    <name evidence="2" type="ORF">L596_019326</name>
</gene>
<dbReference type="OrthoDB" id="7754674at2759"/>
<dbReference type="InterPro" id="IPR009003">
    <property type="entry name" value="Peptidase_S1_PA"/>
</dbReference>
<name>A0A4U5MQA9_STECR</name>
<dbReference type="GO" id="GO:0004252">
    <property type="term" value="F:serine-type endopeptidase activity"/>
    <property type="evidence" value="ECO:0007669"/>
    <property type="project" value="InterPro"/>
</dbReference>
<dbReference type="GO" id="GO:0006508">
    <property type="term" value="P:proteolysis"/>
    <property type="evidence" value="ECO:0007669"/>
    <property type="project" value="InterPro"/>
</dbReference>
<reference evidence="2 3" key="1">
    <citation type="journal article" date="2015" name="Genome Biol.">
        <title>Comparative genomics of Steinernema reveals deeply conserved gene regulatory networks.</title>
        <authorList>
            <person name="Dillman A.R."/>
            <person name="Macchietto M."/>
            <person name="Porter C.F."/>
            <person name="Rogers A."/>
            <person name="Williams B."/>
            <person name="Antoshechkin I."/>
            <person name="Lee M.M."/>
            <person name="Goodwin Z."/>
            <person name="Lu X."/>
            <person name="Lewis E.E."/>
            <person name="Goodrich-Blair H."/>
            <person name="Stock S.P."/>
            <person name="Adams B.J."/>
            <person name="Sternberg P.W."/>
            <person name="Mortazavi A."/>
        </authorList>
    </citation>
    <scope>NUCLEOTIDE SEQUENCE [LARGE SCALE GENOMIC DNA]</scope>
    <source>
        <strain evidence="2 3">ALL</strain>
    </source>
</reference>
<dbReference type="InterPro" id="IPR001254">
    <property type="entry name" value="Trypsin_dom"/>
</dbReference>
<dbReference type="Pfam" id="PF00089">
    <property type="entry name" value="Trypsin"/>
    <property type="match status" value="1"/>
</dbReference>
<accession>A0A4U5MQA9</accession>
<sequence length="149" mass="16786">MKGEIERIRFYNSLFELIMTQTALSLHVAYSVPDNLSGGICANVFCQASFATTCHKLGSPSVQIIRGTSVHSLADFPFVVYIKIEGKRVQKCTGSLLTARHVLTAAHCFREAQEKDVTVFFKTTSRARYVTCRHPYCKKTAHNTYLYLL</sequence>
<organism evidence="2 3">
    <name type="scientific">Steinernema carpocapsae</name>
    <name type="common">Entomopathogenic nematode</name>
    <dbReference type="NCBI Taxonomy" id="34508"/>
    <lineage>
        <taxon>Eukaryota</taxon>
        <taxon>Metazoa</taxon>
        <taxon>Ecdysozoa</taxon>
        <taxon>Nematoda</taxon>
        <taxon>Chromadorea</taxon>
        <taxon>Rhabditida</taxon>
        <taxon>Tylenchina</taxon>
        <taxon>Panagrolaimomorpha</taxon>
        <taxon>Strongyloidoidea</taxon>
        <taxon>Steinernematidae</taxon>
        <taxon>Steinernema</taxon>
    </lineage>
</organism>
<dbReference type="Gene3D" id="2.40.10.10">
    <property type="entry name" value="Trypsin-like serine proteases"/>
    <property type="match status" value="1"/>
</dbReference>